<dbReference type="GO" id="GO:0005634">
    <property type="term" value="C:nucleus"/>
    <property type="evidence" value="ECO:0007669"/>
    <property type="project" value="UniProtKB-SubCell"/>
</dbReference>
<reference evidence="4 5" key="1">
    <citation type="journal article" date="2018" name="PLoS Genet.">
        <title>Population sequencing reveals clonal diversity and ancestral inbreeding in the grapevine cultivar Chardonnay.</title>
        <authorList>
            <person name="Roach M.J."/>
            <person name="Johnson D.L."/>
            <person name="Bohlmann J."/>
            <person name="van Vuuren H.J."/>
            <person name="Jones S.J."/>
            <person name="Pretorius I.S."/>
            <person name="Schmidt S.A."/>
            <person name="Borneman A.R."/>
        </authorList>
    </citation>
    <scope>NUCLEOTIDE SEQUENCE [LARGE SCALE GENOMIC DNA]</scope>
    <source>
        <strain evidence="5">cv. Chardonnay</strain>
        <tissue evidence="4">Leaf</tissue>
    </source>
</reference>
<accession>A0A438F339</accession>
<protein>
    <submittedName>
        <fullName evidence="4">Uncharacterized protein</fullName>
    </submittedName>
</protein>
<keyword evidence="2" id="KW-0539">Nucleus</keyword>
<evidence type="ECO:0000256" key="2">
    <source>
        <dbReference type="ARBA" id="ARBA00023242"/>
    </source>
</evidence>
<evidence type="ECO:0000313" key="5">
    <source>
        <dbReference type="Proteomes" id="UP000288805"/>
    </source>
</evidence>
<dbReference type="AlphaFoldDB" id="A0A438F339"/>
<gene>
    <name evidence="4" type="ORF">CK203_068350</name>
</gene>
<dbReference type="EMBL" id="QGNW01001128">
    <property type="protein sequence ID" value="RVW54437.1"/>
    <property type="molecule type" value="Genomic_DNA"/>
</dbReference>
<dbReference type="Proteomes" id="UP000288805">
    <property type="component" value="Unassembled WGS sequence"/>
</dbReference>
<proteinExistence type="inferred from homology"/>
<dbReference type="PANTHER" id="PTHR23424:SF23">
    <property type="entry name" value="PROTEIN SAAL1"/>
    <property type="match status" value="1"/>
</dbReference>
<comment type="similarity">
    <text evidence="3">Belongs to the SAAL1 family.</text>
</comment>
<comment type="subcellular location">
    <subcellularLocation>
        <location evidence="1">Nucleus</location>
    </subcellularLocation>
</comment>
<comment type="caution">
    <text evidence="4">The sequence shown here is derived from an EMBL/GenBank/DDBJ whole genome shotgun (WGS) entry which is preliminary data.</text>
</comment>
<dbReference type="PANTHER" id="PTHR23424">
    <property type="entry name" value="SERUM AMYLOID A"/>
    <property type="match status" value="1"/>
</dbReference>
<dbReference type="InterPro" id="IPR052464">
    <property type="entry name" value="Synovial_Prolif_Regulator"/>
</dbReference>
<evidence type="ECO:0000256" key="1">
    <source>
        <dbReference type="ARBA" id="ARBA00004123"/>
    </source>
</evidence>
<evidence type="ECO:0000313" key="4">
    <source>
        <dbReference type="EMBL" id="RVW54437.1"/>
    </source>
</evidence>
<evidence type="ECO:0000256" key="3">
    <source>
        <dbReference type="ARBA" id="ARBA00038401"/>
    </source>
</evidence>
<sequence length="235" mass="26452">MSFHFLFLYGFRYSILDLILRTIEALSVLDDHSQDICSNKEVFRLVSNLVRLPDKVEVANSCITAAVLIANILIDAADLASEISQEVTLWFHLDLPFLEGLLDIFPFASDDPEARSALWSIMARLLVQVEESEISSSSLQQYVSVLVSKSDLIEDDLLDHQLHDSNENNVSSITSAAKQNARTTAVSCYLRGIFNILNQWTTSKDCDMKNNLMGADHDNGENVERLLNCCRKYTE</sequence>
<name>A0A438F339_VITVI</name>
<organism evidence="4 5">
    <name type="scientific">Vitis vinifera</name>
    <name type="common">Grape</name>
    <dbReference type="NCBI Taxonomy" id="29760"/>
    <lineage>
        <taxon>Eukaryota</taxon>
        <taxon>Viridiplantae</taxon>
        <taxon>Streptophyta</taxon>
        <taxon>Embryophyta</taxon>
        <taxon>Tracheophyta</taxon>
        <taxon>Spermatophyta</taxon>
        <taxon>Magnoliopsida</taxon>
        <taxon>eudicotyledons</taxon>
        <taxon>Gunneridae</taxon>
        <taxon>Pentapetalae</taxon>
        <taxon>rosids</taxon>
        <taxon>Vitales</taxon>
        <taxon>Vitaceae</taxon>
        <taxon>Viteae</taxon>
        <taxon>Vitis</taxon>
    </lineage>
</organism>